<dbReference type="Pfam" id="PF00501">
    <property type="entry name" value="AMP-binding"/>
    <property type="match status" value="1"/>
</dbReference>
<dbReference type="SUPFAM" id="SSF56801">
    <property type="entry name" value="Acetyl-CoA synthetase-like"/>
    <property type="match status" value="1"/>
</dbReference>
<keyword evidence="1" id="KW-1133">Transmembrane helix</keyword>
<dbReference type="AlphaFoldDB" id="A0AA38LC46"/>
<dbReference type="Gene3D" id="3.30.300.30">
    <property type="match status" value="1"/>
</dbReference>
<feature type="non-terminal residue" evidence="3">
    <location>
        <position position="625"/>
    </location>
</feature>
<gene>
    <name evidence="3" type="ORF">KI387_021168</name>
</gene>
<keyword evidence="1" id="KW-0472">Membrane</keyword>
<proteinExistence type="predicted"/>
<evidence type="ECO:0000313" key="4">
    <source>
        <dbReference type="Proteomes" id="UP000824469"/>
    </source>
</evidence>
<dbReference type="Proteomes" id="UP000824469">
    <property type="component" value="Unassembled WGS sequence"/>
</dbReference>
<dbReference type="InterPro" id="IPR000873">
    <property type="entry name" value="AMP-dep_synth/lig_dom"/>
</dbReference>
<feature type="non-terminal residue" evidence="3">
    <location>
        <position position="1"/>
    </location>
</feature>
<feature type="domain" description="AMP-dependent synthetase/ligase" evidence="2">
    <location>
        <begin position="30"/>
        <end position="423"/>
    </location>
</feature>
<name>A0AA38LC46_TAXCH</name>
<sequence length="625" mass="69682">MYENYDILCPDQPVVDLYLPMWAKHLHMAKKPAFKWVDEAGDEQCSLTYSQLHTSASNIALNLLSPLQRGDTVLILCSPGIEFVKIIFGCQRAGLVSVPMLPPHPSFSSQEDRHKLIRILRQTQPKAAIAHPAYILSIMKHDNANEMGILLRQIQWISITSLFNANEQEARLFNGGNNKYMGCGAGDLFLIQYTSGATGRPKPVLITAGSAAHNVRAARKAYDLEPWSVIVSWLPQYHDCGLMFLLLTIVSAATCILTSPFMFIKRPILWLEMVSKYKATCTPVPSFALPLVQNYVSRISKGEPMINLKLDSLRNLIVINEPVYSTVVESFVEKFSKFGLSSSAMAPSYGLAENCTFVSTAWSRDVSQVPPTYRSLFPSARICSQSELGIEMIVVNPETCEEVEAGEEGEIWISSPSNAEGYLGNPWLTNEVFLAKPKKRGDGGFQGNYYLRTGDMGVIVEGHDQYLYITGRLKDIIREGVCMVHPHYLEKTTFLSCTQSLRAGCAAAFEVNITKSNRKVIAVLAELQNLEHRYQSGHNNDSMKEICTNIYLCIGKEHGLSVGFVGLVKDRCIPKTTSGKIQRWKARRLLLTGQIELVENMWFGVDYDDSLLKLPNTDNSELGDG</sequence>
<protein>
    <recommendedName>
        <fullName evidence="2">AMP-dependent synthetase/ligase domain-containing protein</fullName>
    </recommendedName>
</protein>
<dbReference type="Gene3D" id="3.40.50.12780">
    <property type="entry name" value="N-terminal domain of ligase-like"/>
    <property type="match status" value="1"/>
</dbReference>
<keyword evidence="4" id="KW-1185">Reference proteome</keyword>
<dbReference type="InterPro" id="IPR042099">
    <property type="entry name" value="ANL_N_sf"/>
</dbReference>
<evidence type="ECO:0000256" key="1">
    <source>
        <dbReference type="SAM" id="Phobius"/>
    </source>
</evidence>
<dbReference type="InterPro" id="IPR045851">
    <property type="entry name" value="AMP-bd_C_sf"/>
</dbReference>
<reference evidence="3 4" key="1">
    <citation type="journal article" date="2021" name="Nat. Plants">
        <title>The Taxus genome provides insights into paclitaxel biosynthesis.</title>
        <authorList>
            <person name="Xiong X."/>
            <person name="Gou J."/>
            <person name="Liao Q."/>
            <person name="Li Y."/>
            <person name="Zhou Q."/>
            <person name="Bi G."/>
            <person name="Li C."/>
            <person name="Du R."/>
            <person name="Wang X."/>
            <person name="Sun T."/>
            <person name="Guo L."/>
            <person name="Liang H."/>
            <person name="Lu P."/>
            <person name="Wu Y."/>
            <person name="Zhang Z."/>
            <person name="Ro D.K."/>
            <person name="Shang Y."/>
            <person name="Huang S."/>
            <person name="Yan J."/>
        </authorList>
    </citation>
    <scope>NUCLEOTIDE SEQUENCE [LARGE SCALE GENOMIC DNA]</scope>
    <source>
        <strain evidence="3">Ta-2019</strain>
    </source>
</reference>
<dbReference type="OMA" id="DEPGHTD"/>
<organism evidence="3 4">
    <name type="scientific">Taxus chinensis</name>
    <name type="common">Chinese yew</name>
    <name type="synonym">Taxus wallichiana var. chinensis</name>
    <dbReference type="NCBI Taxonomy" id="29808"/>
    <lineage>
        <taxon>Eukaryota</taxon>
        <taxon>Viridiplantae</taxon>
        <taxon>Streptophyta</taxon>
        <taxon>Embryophyta</taxon>
        <taxon>Tracheophyta</taxon>
        <taxon>Spermatophyta</taxon>
        <taxon>Pinopsida</taxon>
        <taxon>Pinidae</taxon>
        <taxon>Conifers II</taxon>
        <taxon>Cupressales</taxon>
        <taxon>Taxaceae</taxon>
        <taxon>Taxus</taxon>
    </lineage>
</organism>
<comment type="caution">
    <text evidence="3">The sequence shown here is derived from an EMBL/GenBank/DDBJ whole genome shotgun (WGS) entry which is preliminary data.</text>
</comment>
<evidence type="ECO:0000259" key="2">
    <source>
        <dbReference type="Pfam" id="PF00501"/>
    </source>
</evidence>
<dbReference type="EMBL" id="JAHRHJ020000004">
    <property type="protein sequence ID" value="KAH9319399.1"/>
    <property type="molecule type" value="Genomic_DNA"/>
</dbReference>
<evidence type="ECO:0000313" key="3">
    <source>
        <dbReference type="EMBL" id="KAH9319399.1"/>
    </source>
</evidence>
<feature type="transmembrane region" description="Helical" evidence="1">
    <location>
        <begin position="242"/>
        <end position="264"/>
    </location>
</feature>
<accession>A0AA38LC46</accession>
<dbReference type="PANTHER" id="PTHR22754:SF40">
    <property type="entry name" value="OS01G0636300 PROTEIN"/>
    <property type="match status" value="1"/>
</dbReference>
<dbReference type="PANTHER" id="PTHR22754">
    <property type="entry name" value="DISCO-INTERACTING PROTEIN 2 DIP2 -RELATED"/>
    <property type="match status" value="1"/>
</dbReference>
<keyword evidence="1" id="KW-0812">Transmembrane</keyword>